<dbReference type="Proteomes" id="UP001244640">
    <property type="component" value="Unassembled WGS sequence"/>
</dbReference>
<feature type="chain" id="PRO_5045606424" evidence="1">
    <location>
        <begin position="34"/>
        <end position="374"/>
    </location>
</feature>
<dbReference type="PROSITE" id="PS51257">
    <property type="entry name" value="PROKAR_LIPOPROTEIN"/>
    <property type="match status" value="1"/>
</dbReference>
<protein>
    <submittedName>
        <fullName evidence="2">Methionine-rich copper-binding protein CopC</fullName>
    </submittedName>
</protein>
<comment type="caution">
    <text evidence="2">The sequence shown here is derived from an EMBL/GenBank/DDBJ whole genome shotgun (WGS) entry which is preliminary data.</text>
</comment>
<dbReference type="EMBL" id="JAUTBA010000001">
    <property type="protein sequence ID" value="MDQ1151179.1"/>
    <property type="molecule type" value="Genomic_DNA"/>
</dbReference>
<name>A0ABU0U8Q0_9SPHI</name>
<organism evidence="2 3">
    <name type="scientific">Sphingobacterium zeae</name>
    <dbReference type="NCBI Taxonomy" id="1776859"/>
    <lineage>
        <taxon>Bacteria</taxon>
        <taxon>Pseudomonadati</taxon>
        <taxon>Bacteroidota</taxon>
        <taxon>Sphingobacteriia</taxon>
        <taxon>Sphingobacteriales</taxon>
        <taxon>Sphingobacteriaceae</taxon>
        <taxon>Sphingobacterium</taxon>
    </lineage>
</organism>
<evidence type="ECO:0000313" key="3">
    <source>
        <dbReference type="Proteomes" id="UP001244640"/>
    </source>
</evidence>
<dbReference type="Gene3D" id="2.60.40.2710">
    <property type="match status" value="1"/>
</dbReference>
<gene>
    <name evidence="2" type="ORF">QE382_003163</name>
</gene>
<evidence type="ECO:0000256" key="1">
    <source>
        <dbReference type="SAM" id="SignalP"/>
    </source>
</evidence>
<keyword evidence="3" id="KW-1185">Reference proteome</keyword>
<keyword evidence="1" id="KW-0732">Signal</keyword>
<reference evidence="2 3" key="1">
    <citation type="submission" date="2023-07" db="EMBL/GenBank/DDBJ databases">
        <title>Functional and genomic diversity of the sorghum phyllosphere microbiome.</title>
        <authorList>
            <person name="Shade A."/>
        </authorList>
    </citation>
    <scope>NUCLEOTIDE SEQUENCE [LARGE SCALE GENOMIC DNA]</scope>
    <source>
        <strain evidence="2 3">SORGH_AS_0892</strain>
    </source>
</reference>
<sequence length="374" mass="39748">MITFVKIFYHMKYINTKLALAAALMLLLGTASSCKKETASTPADISLSLPAAVSLRYGETQEINVPNAPSATAGIDFSFDFSQTAEVNLGNGGKLREKMQQAIQYNSEKGSIQVNSALLYPNGAQSGSARIPDAYKVTVIAKASNGTVVAKEDFSLKITAGTLAIKGLKTGSELPYAYVLYGDESAAFEIDPQGIPTTGASFQLSSAGGQDNIASITGTQVTLSKNAGDPAKKAEKTYELSPELRKDGFPVASTTFRVILIPQIKFLFGQYYPDLNLTIDFSLIHIGLSNGYVSAAPTLYPENYKSAFELVSIQKDGVAFDDSEKLFSVNAQTGAVTVKKSDNLKAGNYQITVKALTTTGLTFNAKLTLAMSAG</sequence>
<proteinExistence type="predicted"/>
<feature type="signal peptide" evidence="1">
    <location>
        <begin position="1"/>
        <end position="33"/>
    </location>
</feature>
<evidence type="ECO:0000313" key="2">
    <source>
        <dbReference type="EMBL" id="MDQ1151179.1"/>
    </source>
</evidence>
<accession>A0ABU0U8Q0</accession>